<name>A0A6J5T3I7_9CAUD</name>
<evidence type="ECO:0000256" key="1">
    <source>
        <dbReference type="SAM" id="Phobius"/>
    </source>
</evidence>
<reference evidence="2" key="1">
    <citation type="submission" date="2020-05" db="EMBL/GenBank/DDBJ databases">
        <authorList>
            <person name="Chiriac C."/>
            <person name="Salcher M."/>
            <person name="Ghai R."/>
            <person name="Kavagutti S V."/>
        </authorList>
    </citation>
    <scope>NUCLEOTIDE SEQUENCE</scope>
</reference>
<accession>A0A6J5T3I7</accession>
<feature type="transmembrane region" description="Helical" evidence="1">
    <location>
        <begin position="66"/>
        <end position="88"/>
    </location>
</feature>
<gene>
    <name evidence="2" type="ORF">UFOVP1655_55</name>
</gene>
<protein>
    <submittedName>
        <fullName evidence="2">Uncharacterized protein</fullName>
    </submittedName>
</protein>
<keyword evidence="1" id="KW-0812">Transmembrane</keyword>
<dbReference type="EMBL" id="LR797523">
    <property type="protein sequence ID" value="CAB4222208.1"/>
    <property type="molecule type" value="Genomic_DNA"/>
</dbReference>
<sequence length="89" mass="10736">MIRRFNHKDLPKEMEECVDGYWVTFEDYNLSELTHNKEIEKTYNRFSEEIQKYQYLKSENKTVDNLRTAVIIMSAIIFGGLMAFLFTWI</sequence>
<organism evidence="2">
    <name type="scientific">uncultured Caudovirales phage</name>
    <dbReference type="NCBI Taxonomy" id="2100421"/>
    <lineage>
        <taxon>Viruses</taxon>
        <taxon>Duplodnaviria</taxon>
        <taxon>Heunggongvirae</taxon>
        <taxon>Uroviricota</taxon>
        <taxon>Caudoviricetes</taxon>
        <taxon>Peduoviridae</taxon>
        <taxon>Maltschvirus</taxon>
        <taxon>Maltschvirus maltsch</taxon>
    </lineage>
</organism>
<keyword evidence="1" id="KW-1133">Transmembrane helix</keyword>
<proteinExistence type="predicted"/>
<evidence type="ECO:0000313" key="2">
    <source>
        <dbReference type="EMBL" id="CAB4222208.1"/>
    </source>
</evidence>
<keyword evidence="1" id="KW-0472">Membrane</keyword>